<feature type="transmembrane region" description="Helical" evidence="2">
    <location>
        <begin position="144"/>
        <end position="163"/>
    </location>
</feature>
<dbReference type="Proteomes" id="UP001589698">
    <property type="component" value="Unassembled WGS sequence"/>
</dbReference>
<evidence type="ECO:0000259" key="3">
    <source>
        <dbReference type="PROSITE" id="PS51782"/>
    </source>
</evidence>
<dbReference type="InterPro" id="IPR036388">
    <property type="entry name" value="WH-like_DNA-bd_sf"/>
</dbReference>
<dbReference type="Gene3D" id="3.10.350.10">
    <property type="entry name" value="LysM domain"/>
    <property type="match status" value="2"/>
</dbReference>
<evidence type="ECO:0000313" key="5">
    <source>
        <dbReference type="Proteomes" id="UP001589698"/>
    </source>
</evidence>
<feature type="compositionally biased region" description="Polar residues" evidence="1">
    <location>
        <begin position="335"/>
        <end position="344"/>
    </location>
</feature>
<keyword evidence="2" id="KW-1133">Transmembrane helix</keyword>
<dbReference type="PANTHER" id="PTHR34700">
    <property type="entry name" value="POTASSIUM BINDING PROTEIN KBP"/>
    <property type="match status" value="1"/>
</dbReference>
<sequence length="1207" mass="127332">MTPATPTRHDPRRVRDKDTSKDTGKDTGQVHGERAAPSSLRFEQRASRRLLGLVASLAVVGILGGLPVLLLAIGATPLPGTSPSLTSLTDRLLAPDDGTLVLATLEVVAWAAWAYAAAGLLAELTARLRGVPLPRLPGLGTSQLMARTLLGLATLLFVAAPNLTGGAPAAATPPSGAPSVPAAALPLHLTPTSTSGAATQADHATGIVSPGEPSPAAHHGHPHTPAQPPAFDYTVKPGESLWSIATQHLGNGSRFTEIVDLNRDILGDKPSFLRPGWVLRIPANTTAAAASGPVSDGTGARHHTVEPGDTLTAIADRYLGDPSRFPEIFDASASTLQPDGSQLSDPDLIRPGWTLTLPGATSRPAHSEAADGRSAGADEERPDGGDNGTPGNQADHPDASHDGTEAGSMSGSRSDQSTQRQDHSPTPDSFKDRGEHADQTDDRVKTDDEGGQDSVVSAPWFITGLTGGGMLLAGGLLMALRARRRSQFRARRPGRMIPAPDSALAPVEKSIAAATEAAVTVEFLDHALRHLAASISATRSSMPPLAAVELGRQTLTLHLSAPSDLPSPWTGSSDRTHWHINGPRTDLDEGSGSGLSGLDHGPSSTGENGHERSAGSGSDAPDLEAPYPLLVTIGTSDTGETWMLNCEELGAVTISGDRDTAQNLIRHLAAQVAVNPWSSRVTATCVGVAEEAASMDERLTYIAGAEGVETLVQDTITAAEASIARAEAHATDVSTARTGYVDDDTWPARILLVDAASTEPSTLGSLEHLTQLIVDHPGQAATAVVLNDPDQAARDASDHVVTLTVTSTGRVALEEAGLDLTAVGLSSEEADGCAQLYAQRAGIEDIAVPVDEPALDDGADAWEIYADKAGALRDEYTQPRDTDQVGDEDDESGYVSLLDGRDEDYLRTGALTEDDLQTVAPNVSAGLRADVETADPQLDQDVDDWFDPDCLRPRLSLLGPVGARAHGHALAKRKPYFTELLAYLALRRRHGVTRDEVCDAFGISPGKCRDYINIVRDWLGTNPNTEEPHLPHADKSPAAQARGLNLYQVDSGLLVDADLFKRLSLRGRARGGTDGQRDLATALRLVTGRPFDQLRPGGWTWLFEGERHDEYALVAVADVAFTLTTAYLATGDLVRARAATEIAMLAAPDEEITRLCLVRITEAEGDAAGAQKILREQVCDRTDGDEAPTELPERTETIIRNHQWLAS</sequence>
<feature type="region of interest" description="Disordered" evidence="1">
    <location>
        <begin position="192"/>
        <end position="231"/>
    </location>
</feature>
<dbReference type="InterPro" id="IPR052196">
    <property type="entry name" value="Bact_Kbp"/>
</dbReference>
<dbReference type="EMBL" id="JBHLXH010000001">
    <property type="protein sequence ID" value="MFC0221222.1"/>
    <property type="molecule type" value="Genomic_DNA"/>
</dbReference>
<evidence type="ECO:0000313" key="4">
    <source>
        <dbReference type="EMBL" id="MFC0221222.1"/>
    </source>
</evidence>
<evidence type="ECO:0000256" key="2">
    <source>
        <dbReference type="SAM" id="Phobius"/>
    </source>
</evidence>
<dbReference type="InterPro" id="IPR018392">
    <property type="entry name" value="LysM"/>
</dbReference>
<dbReference type="PROSITE" id="PS51782">
    <property type="entry name" value="LYSM"/>
    <property type="match status" value="2"/>
</dbReference>
<reference evidence="4 5" key="1">
    <citation type="submission" date="2024-09" db="EMBL/GenBank/DDBJ databases">
        <authorList>
            <person name="Sun Q."/>
            <person name="Mori K."/>
        </authorList>
    </citation>
    <scope>NUCLEOTIDE SEQUENCE [LARGE SCALE GENOMIC DNA]</scope>
    <source>
        <strain evidence="4 5">CCM 8654</strain>
    </source>
</reference>
<dbReference type="SUPFAM" id="SSF54106">
    <property type="entry name" value="LysM domain"/>
    <property type="match status" value="1"/>
</dbReference>
<keyword evidence="2" id="KW-0812">Transmembrane</keyword>
<comment type="caution">
    <text evidence="4">The sequence shown here is derived from an EMBL/GenBank/DDBJ whole genome shotgun (WGS) entry which is preliminary data.</text>
</comment>
<organism evidence="4 5">
    <name type="scientific">Nocardioides zeicaulis</name>
    <dbReference type="NCBI Taxonomy" id="1776857"/>
    <lineage>
        <taxon>Bacteria</taxon>
        <taxon>Bacillati</taxon>
        <taxon>Actinomycetota</taxon>
        <taxon>Actinomycetes</taxon>
        <taxon>Propionibacteriales</taxon>
        <taxon>Nocardioidaceae</taxon>
        <taxon>Nocardioides</taxon>
    </lineage>
</organism>
<feature type="compositionally biased region" description="Basic and acidic residues" evidence="1">
    <location>
        <begin position="420"/>
        <end position="448"/>
    </location>
</feature>
<dbReference type="Gene3D" id="1.10.10.10">
    <property type="entry name" value="Winged helix-like DNA-binding domain superfamily/Winged helix DNA-binding domain"/>
    <property type="match status" value="1"/>
</dbReference>
<keyword evidence="5" id="KW-1185">Reference proteome</keyword>
<keyword evidence="2" id="KW-0472">Membrane</keyword>
<feature type="domain" description="LysM" evidence="3">
    <location>
        <begin position="301"/>
        <end position="357"/>
    </location>
</feature>
<dbReference type="CDD" id="cd00118">
    <property type="entry name" value="LysM"/>
    <property type="match status" value="2"/>
</dbReference>
<feature type="domain" description="LysM" evidence="3">
    <location>
        <begin position="231"/>
        <end position="281"/>
    </location>
</feature>
<feature type="compositionally biased region" description="Basic and acidic residues" evidence="1">
    <location>
        <begin position="395"/>
        <end position="404"/>
    </location>
</feature>
<feature type="compositionally biased region" description="Basic and acidic residues" evidence="1">
    <location>
        <begin position="7"/>
        <end position="25"/>
    </location>
</feature>
<feature type="transmembrane region" description="Helical" evidence="2">
    <location>
        <begin position="98"/>
        <end position="124"/>
    </location>
</feature>
<accession>A0ABV6DWX6</accession>
<feature type="region of interest" description="Disordered" evidence="1">
    <location>
        <begin position="335"/>
        <end position="455"/>
    </location>
</feature>
<dbReference type="RefSeq" id="WP_378516921.1">
    <property type="nucleotide sequence ID" value="NZ_CBCSDI010000028.1"/>
</dbReference>
<feature type="region of interest" description="Disordered" evidence="1">
    <location>
        <begin position="561"/>
        <end position="624"/>
    </location>
</feature>
<dbReference type="Pfam" id="PF01476">
    <property type="entry name" value="LysM"/>
    <property type="match status" value="2"/>
</dbReference>
<feature type="region of interest" description="Disordered" evidence="1">
    <location>
        <begin position="1"/>
        <end position="38"/>
    </location>
</feature>
<dbReference type="SMART" id="SM00257">
    <property type="entry name" value="LysM"/>
    <property type="match status" value="2"/>
</dbReference>
<feature type="compositionally biased region" description="Basic and acidic residues" evidence="1">
    <location>
        <begin position="365"/>
        <end position="384"/>
    </location>
</feature>
<feature type="compositionally biased region" description="Polar residues" evidence="1">
    <location>
        <begin position="407"/>
        <end position="419"/>
    </location>
</feature>
<gene>
    <name evidence="4" type="ORF">ACFFJG_01915</name>
</gene>
<name>A0ABV6DWX6_9ACTN</name>
<proteinExistence type="predicted"/>
<dbReference type="InterPro" id="IPR036779">
    <property type="entry name" value="LysM_dom_sf"/>
</dbReference>
<feature type="transmembrane region" description="Helical" evidence="2">
    <location>
        <begin position="50"/>
        <end position="78"/>
    </location>
</feature>
<protein>
    <submittedName>
        <fullName evidence="4">LysM peptidoglycan-binding domain-containing protein</fullName>
    </submittedName>
</protein>
<dbReference type="PANTHER" id="PTHR34700:SF4">
    <property type="entry name" value="PHAGE-LIKE ELEMENT PBSX PROTEIN XKDP"/>
    <property type="match status" value="1"/>
</dbReference>
<evidence type="ECO:0000256" key="1">
    <source>
        <dbReference type="SAM" id="MobiDB-lite"/>
    </source>
</evidence>